<protein>
    <submittedName>
        <fullName evidence="5">4-hydroxythreonine-4-phosphate dehydrogenase</fullName>
    </submittedName>
</protein>
<evidence type="ECO:0000256" key="1">
    <source>
        <dbReference type="ARBA" id="ARBA00022723"/>
    </source>
</evidence>
<dbReference type="AlphaFoldDB" id="A0A1H5SA75"/>
<dbReference type="InterPro" id="IPR005255">
    <property type="entry name" value="PdxA_fam"/>
</dbReference>
<proteinExistence type="predicted"/>
<dbReference type="Gene3D" id="3.40.718.10">
    <property type="entry name" value="Isopropylmalate Dehydrogenase"/>
    <property type="match status" value="2"/>
</dbReference>
<reference evidence="5 6" key="1">
    <citation type="submission" date="2016-10" db="EMBL/GenBank/DDBJ databases">
        <authorList>
            <person name="de Groot N.N."/>
        </authorList>
    </citation>
    <scope>NUCLEOTIDE SEQUENCE [LARGE SCALE GENOMIC DNA]</scope>
    <source>
        <strain evidence="5 6">AR32</strain>
    </source>
</reference>
<dbReference type="PANTHER" id="PTHR30004:SF6">
    <property type="entry name" value="D-THREONATE 4-PHOSPHATE DEHYDROGENASE"/>
    <property type="match status" value="1"/>
</dbReference>
<dbReference type="PANTHER" id="PTHR30004">
    <property type="entry name" value="4-HYDROXYTHREONINE-4-PHOSPHATE DEHYDROGENASE"/>
    <property type="match status" value="1"/>
</dbReference>
<feature type="compositionally biased region" description="Low complexity" evidence="4">
    <location>
        <begin position="347"/>
        <end position="361"/>
    </location>
</feature>
<organism evidence="5 6">
    <name type="scientific">Xylanibacter ruminicola</name>
    <name type="common">Prevotella ruminicola</name>
    <dbReference type="NCBI Taxonomy" id="839"/>
    <lineage>
        <taxon>Bacteria</taxon>
        <taxon>Pseudomonadati</taxon>
        <taxon>Bacteroidota</taxon>
        <taxon>Bacteroidia</taxon>
        <taxon>Bacteroidales</taxon>
        <taxon>Prevotellaceae</taxon>
        <taxon>Xylanibacter</taxon>
    </lineage>
</organism>
<evidence type="ECO:0000256" key="4">
    <source>
        <dbReference type="SAM" id="MobiDB-lite"/>
    </source>
</evidence>
<feature type="region of interest" description="Disordered" evidence="4">
    <location>
        <begin position="330"/>
        <end position="361"/>
    </location>
</feature>
<accession>A0A1H5SA75</accession>
<dbReference type="RefSeq" id="WP_103915098.1">
    <property type="nucleotide sequence ID" value="NZ_FNUV01000001.1"/>
</dbReference>
<dbReference type="GO" id="GO:0046872">
    <property type="term" value="F:metal ion binding"/>
    <property type="evidence" value="ECO:0007669"/>
    <property type="project" value="UniProtKB-KW"/>
</dbReference>
<evidence type="ECO:0000256" key="3">
    <source>
        <dbReference type="ARBA" id="ARBA00023027"/>
    </source>
</evidence>
<gene>
    <name evidence="5" type="ORF">SAMN05216354_0580</name>
</gene>
<feature type="compositionally biased region" description="Basic and acidic residues" evidence="4">
    <location>
        <begin position="330"/>
        <end position="345"/>
    </location>
</feature>
<keyword evidence="3" id="KW-0520">NAD</keyword>
<dbReference type="GO" id="GO:0051287">
    <property type="term" value="F:NAD binding"/>
    <property type="evidence" value="ECO:0007669"/>
    <property type="project" value="InterPro"/>
</dbReference>
<dbReference type="SUPFAM" id="SSF53659">
    <property type="entry name" value="Isocitrate/Isopropylmalate dehydrogenase-like"/>
    <property type="match status" value="1"/>
</dbReference>
<dbReference type="Proteomes" id="UP000236735">
    <property type="component" value="Unassembled WGS sequence"/>
</dbReference>
<evidence type="ECO:0000313" key="5">
    <source>
        <dbReference type="EMBL" id="SEF47314.1"/>
    </source>
</evidence>
<dbReference type="Pfam" id="PF04166">
    <property type="entry name" value="PdxA"/>
    <property type="match status" value="2"/>
</dbReference>
<dbReference type="GO" id="GO:0016491">
    <property type="term" value="F:oxidoreductase activity"/>
    <property type="evidence" value="ECO:0007669"/>
    <property type="project" value="UniProtKB-KW"/>
</dbReference>
<evidence type="ECO:0000313" key="6">
    <source>
        <dbReference type="Proteomes" id="UP000236735"/>
    </source>
</evidence>
<keyword evidence="1" id="KW-0479">Metal-binding</keyword>
<name>A0A1H5SA75_XYLRU</name>
<evidence type="ECO:0000256" key="2">
    <source>
        <dbReference type="ARBA" id="ARBA00023002"/>
    </source>
</evidence>
<sequence>MEDRRIRVAITHGDTNGIGYEVIFKTFEDPMMLELCTPIIYGSPKVAAYHRKALNLDVPFNAINNAEEAREGRLNVLAAFDDDVKVEFGQPTDESAEAARKAVQRAKEDMVKRLYDVLVMAPVKPNPNPAKDDKALLLMVCDAVRIGLVTSRLPIKDVPQSITVERLVDKAVIFHQSLKRDFRISNPRIAVLALNPQEGAEENEIIRPAIEAMEKEHVQAFGPYIADDFFGNNLYEQFDGVLAMFDDQAVAAFDTLAQEYGVKLKAGITAICATPDHGPAFDIAGQGVASEHSLRHAIYTAIDMYRNRISYDAPFAHPLPKLYHEKREDGDKARFAMPKAKDLFKKPQPGAQPAAPAETKE</sequence>
<keyword evidence="2" id="KW-0560">Oxidoreductase</keyword>
<dbReference type="EMBL" id="FNUV01000001">
    <property type="protein sequence ID" value="SEF47314.1"/>
    <property type="molecule type" value="Genomic_DNA"/>
</dbReference>